<gene>
    <name evidence="3" type="ORF">Q7C36_018396</name>
</gene>
<keyword evidence="2" id="KW-0812">Transmembrane</keyword>
<evidence type="ECO:0008006" key="5">
    <source>
        <dbReference type="Google" id="ProtNLM"/>
    </source>
</evidence>
<comment type="caution">
    <text evidence="3">The sequence shown here is derived from an EMBL/GenBank/DDBJ whole genome shotgun (WGS) entry which is preliminary data.</text>
</comment>
<feature type="compositionally biased region" description="Acidic residues" evidence="1">
    <location>
        <begin position="162"/>
        <end position="172"/>
    </location>
</feature>
<dbReference type="Pfam" id="PF17818">
    <property type="entry name" value="KCT2"/>
    <property type="match status" value="1"/>
</dbReference>
<feature type="compositionally biased region" description="Polar residues" evidence="1">
    <location>
        <begin position="180"/>
        <end position="192"/>
    </location>
</feature>
<evidence type="ECO:0000256" key="2">
    <source>
        <dbReference type="SAM" id="Phobius"/>
    </source>
</evidence>
<organism evidence="3 4">
    <name type="scientific">Tachysurus vachellii</name>
    <name type="common">Darkbarbel catfish</name>
    <name type="synonym">Pelteobagrus vachellii</name>
    <dbReference type="NCBI Taxonomy" id="175792"/>
    <lineage>
        <taxon>Eukaryota</taxon>
        <taxon>Metazoa</taxon>
        <taxon>Chordata</taxon>
        <taxon>Craniata</taxon>
        <taxon>Vertebrata</taxon>
        <taxon>Euteleostomi</taxon>
        <taxon>Actinopterygii</taxon>
        <taxon>Neopterygii</taxon>
        <taxon>Teleostei</taxon>
        <taxon>Ostariophysi</taxon>
        <taxon>Siluriformes</taxon>
        <taxon>Bagridae</taxon>
        <taxon>Tachysurus</taxon>
    </lineage>
</organism>
<keyword evidence="4" id="KW-1185">Reference proteome</keyword>
<dbReference type="PANTHER" id="PTHR16502:SF0">
    <property type="entry name" value="KERATINOCYTE-ASSOCIATED TRANSMEMBRANE PROTEIN 2"/>
    <property type="match status" value="1"/>
</dbReference>
<accession>A0AA88S3I9</accession>
<sequence length="299" mass="33786">MATLTKLKQRDSNTFLAAVLSVLQLTLVTCSLSGTYELPVLKESENIQNFTNSTSQSISNYYKNISETQNLMKSNKVVISQLTTITATVDATTAPPKPTSAAEMIPEDSKAIEMNHNVPKSANHPEHESPIITDLAGEDPSLALNFESTTSPFEMDTNDNLGYEDEEDDDGDDYGRHTENNQQGKSETFSQDFQDDANYIKDIAEDLQERPGKIDIHVKDTTIYATQDEDSHFFFHLVIIALLVAIVYITYHNKKKIMLLAQSRRWREGLCTRSIEYHRLDQNVDEAMPSLKMTNKYVF</sequence>
<evidence type="ECO:0000313" key="3">
    <source>
        <dbReference type="EMBL" id="KAK2827470.1"/>
    </source>
</evidence>
<evidence type="ECO:0000256" key="1">
    <source>
        <dbReference type="SAM" id="MobiDB-lite"/>
    </source>
</evidence>
<protein>
    <recommendedName>
        <fullName evidence="5">Keratinocyte-associated transmembrane protein 2</fullName>
    </recommendedName>
</protein>
<dbReference type="InterPro" id="IPR037645">
    <property type="entry name" value="KCT2"/>
</dbReference>
<dbReference type="PANTHER" id="PTHR16502">
    <property type="entry name" value="KERATINOCYTE-ASSOCIATED TRANSMEMBRANE PROTEIN 2"/>
    <property type="match status" value="1"/>
</dbReference>
<evidence type="ECO:0000313" key="4">
    <source>
        <dbReference type="Proteomes" id="UP001187315"/>
    </source>
</evidence>
<reference evidence="3" key="1">
    <citation type="submission" date="2023-08" db="EMBL/GenBank/DDBJ databases">
        <title>Pelteobagrus vachellii genome.</title>
        <authorList>
            <person name="Liu H."/>
        </authorList>
    </citation>
    <scope>NUCLEOTIDE SEQUENCE</scope>
    <source>
        <strain evidence="3">PRFRI_2022a</strain>
        <tissue evidence="3">Muscle</tissue>
    </source>
</reference>
<keyword evidence="2" id="KW-1133">Transmembrane helix</keyword>
<name>A0AA88S3I9_TACVA</name>
<feature type="transmembrane region" description="Helical" evidence="2">
    <location>
        <begin position="233"/>
        <end position="251"/>
    </location>
</feature>
<proteinExistence type="predicted"/>
<dbReference type="EMBL" id="JAVHJS010000019">
    <property type="protein sequence ID" value="KAK2827470.1"/>
    <property type="molecule type" value="Genomic_DNA"/>
</dbReference>
<feature type="region of interest" description="Disordered" evidence="1">
    <location>
        <begin position="147"/>
        <end position="192"/>
    </location>
</feature>
<keyword evidence="2" id="KW-0472">Membrane</keyword>
<dbReference type="AlphaFoldDB" id="A0AA88S3I9"/>
<dbReference type="Proteomes" id="UP001187315">
    <property type="component" value="Unassembled WGS sequence"/>
</dbReference>